<proteinExistence type="predicted"/>
<protein>
    <submittedName>
        <fullName evidence="1">Uncharacterized protein</fullName>
    </submittedName>
</protein>
<comment type="caution">
    <text evidence="1">The sequence shown here is derived from an EMBL/GenBank/DDBJ whole genome shotgun (WGS) entry which is preliminary data.</text>
</comment>
<reference evidence="1" key="1">
    <citation type="submission" date="2022-06" db="EMBL/GenBank/DDBJ databases">
        <title>New cyanobacteria of genus Symplocastrum in benthos of Lake Baikal.</title>
        <authorList>
            <person name="Sorokovikova E."/>
            <person name="Tikhonova I."/>
            <person name="Krasnopeev A."/>
            <person name="Evseev P."/>
            <person name="Gladkikh A."/>
            <person name="Belykh O."/>
        </authorList>
    </citation>
    <scope>NUCLEOTIDE SEQUENCE</scope>
    <source>
        <strain evidence="1">BBK-W-15</strain>
    </source>
</reference>
<sequence>MATRHLYQYWITMPQLPHEECRTRFQDRIEVVRDRTLYYTESTSAKSILLVDYSN</sequence>
<dbReference type="EMBL" id="JAMZMM010000163">
    <property type="protein sequence ID" value="MCP2730038.1"/>
    <property type="molecule type" value="Genomic_DNA"/>
</dbReference>
<keyword evidence="2" id="KW-1185">Reference proteome</keyword>
<dbReference type="RefSeq" id="WP_254012806.1">
    <property type="nucleotide sequence ID" value="NZ_JAMZMM010000163.1"/>
</dbReference>
<gene>
    <name evidence="1" type="ORF">NJ959_16515</name>
</gene>
<accession>A0AAE3GUJ6</accession>
<organism evidence="1 2">
    <name type="scientific">Limnofasciculus baicalensis BBK-W-15</name>
    <dbReference type="NCBI Taxonomy" id="2699891"/>
    <lineage>
        <taxon>Bacteria</taxon>
        <taxon>Bacillati</taxon>
        <taxon>Cyanobacteriota</taxon>
        <taxon>Cyanophyceae</taxon>
        <taxon>Coleofasciculales</taxon>
        <taxon>Coleofasciculaceae</taxon>
        <taxon>Limnofasciculus</taxon>
        <taxon>Limnofasciculus baicalensis</taxon>
    </lineage>
</organism>
<dbReference type="Proteomes" id="UP001204953">
    <property type="component" value="Unassembled WGS sequence"/>
</dbReference>
<name>A0AAE3GUJ6_9CYAN</name>
<evidence type="ECO:0000313" key="2">
    <source>
        <dbReference type="Proteomes" id="UP001204953"/>
    </source>
</evidence>
<dbReference type="AlphaFoldDB" id="A0AAE3GUJ6"/>
<evidence type="ECO:0000313" key="1">
    <source>
        <dbReference type="EMBL" id="MCP2730038.1"/>
    </source>
</evidence>